<keyword evidence="4" id="KW-0052">Apoplast</keyword>
<comment type="similarity">
    <text evidence="1 4">Belongs to the plant dirigent protein family.</text>
</comment>
<evidence type="ECO:0000256" key="3">
    <source>
        <dbReference type="ARBA" id="ARBA00022525"/>
    </source>
</evidence>
<name>A0AAE1R3W8_9SOLA</name>
<keyword evidence="4" id="KW-0732">Signal</keyword>
<reference evidence="5" key="1">
    <citation type="submission" date="2023-12" db="EMBL/GenBank/DDBJ databases">
        <title>Genome assembly of Anisodus tanguticus.</title>
        <authorList>
            <person name="Wang Y.-J."/>
        </authorList>
    </citation>
    <scope>NUCLEOTIDE SEQUENCE</scope>
    <source>
        <strain evidence="5">KB-2021</strain>
        <tissue evidence="5">Leaf</tissue>
    </source>
</reference>
<evidence type="ECO:0000256" key="4">
    <source>
        <dbReference type="RuleBase" id="RU363099"/>
    </source>
</evidence>
<evidence type="ECO:0000256" key="1">
    <source>
        <dbReference type="ARBA" id="ARBA00010746"/>
    </source>
</evidence>
<dbReference type="GO" id="GO:0009699">
    <property type="term" value="P:phenylpropanoid biosynthetic process"/>
    <property type="evidence" value="ECO:0007669"/>
    <property type="project" value="UniProtKB-ARBA"/>
</dbReference>
<dbReference type="EMBL" id="JAVYJV010000019">
    <property type="protein sequence ID" value="KAK4345059.1"/>
    <property type="molecule type" value="Genomic_DNA"/>
</dbReference>
<dbReference type="InterPro" id="IPR044859">
    <property type="entry name" value="Allene_oxi_cyc_Dirigent"/>
</dbReference>
<proteinExistence type="inferred from homology"/>
<evidence type="ECO:0000256" key="2">
    <source>
        <dbReference type="ARBA" id="ARBA00011738"/>
    </source>
</evidence>
<feature type="chain" id="PRO_5041766733" description="Dirigent protein" evidence="4">
    <location>
        <begin position="22"/>
        <end position="188"/>
    </location>
</feature>
<sequence>MKKLLFLICLLIAIAMPSTLGIDLSPKVVEEWFEKLSHAEEKMTKFHFYFHDTVSGNNPTAIQIAQANFSSLSPTSFGLVRMMDNPLTVGPDINSKVIGRTQGIYGFSSFEDRELLMTFNFVFTQGKYNGSTLSILGHNRVPRKYRELPVVGGSGVFRLARGTVTARTYWYNATTRDLIIECYVVVLH</sequence>
<dbReference type="AlphaFoldDB" id="A0AAE1R3W8"/>
<accession>A0AAE1R3W8</accession>
<keyword evidence="6" id="KW-1185">Reference proteome</keyword>
<dbReference type="GO" id="GO:0048046">
    <property type="term" value="C:apoplast"/>
    <property type="evidence" value="ECO:0007669"/>
    <property type="project" value="UniProtKB-SubCell"/>
</dbReference>
<organism evidence="5 6">
    <name type="scientific">Anisodus tanguticus</name>
    <dbReference type="NCBI Taxonomy" id="243964"/>
    <lineage>
        <taxon>Eukaryota</taxon>
        <taxon>Viridiplantae</taxon>
        <taxon>Streptophyta</taxon>
        <taxon>Embryophyta</taxon>
        <taxon>Tracheophyta</taxon>
        <taxon>Spermatophyta</taxon>
        <taxon>Magnoliopsida</taxon>
        <taxon>eudicotyledons</taxon>
        <taxon>Gunneridae</taxon>
        <taxon>Pentapetalae</taxon>
        <taxon>asterids</taxon>
        <taxon>lamiids</taxon>
        <taxon>Solanales</taxon>
        <taxon>Solanaceae</taxon>
        <taxon>Solanoideae</taxon>
        <taxon>Hyoscyameae</taxon>
        <taxon>Anisodus</taxon>
    </lineage>
</organism>
<dbReference type="Pfam" id="PF03018">
    <property type="entry name" value="Dirigent"/>
    <property type="match status" value="1"/>
</dbReference>
<comment type="subunit">
    <text evidence="2 4">Homodimer.</text>
</comment>
<gene>
    <name evidence="5" type="ORF">RND71_035235</name>
</gene>
<protein>
    <recommendedName>
        <fullName evidence="4">Dirigent protein</fullName>
    </recommendedName>
</protein>
<dbReference type="Proteomes" id="UP001291623">
    <property type="component" value="Unassembled WGS sequence"/>
</dbReference>
<comment type="function">
    <text evidence="4">Dirigent proteins impart stereoselectivity on the phenoxy radical-coupling reaction, yielding optically active lignans from two molecules of coniferyl alcohol in the biosynthesis of lignans, flavonolignans, and alkaloids and thus plays a central role in plant secondary metabolism.</text>
</comment>
<dbReference type="Gene3D" id="2.40.480.10">
    <property type="entry name" value="Allene oxide cyclase-like"/>
    <property type="match status" value="1"/>
</dbReference>
<comment type="subcellular location">
    <subcellularLocation>
        <location evidence="4">Secreted</location>
        <location evidence="4">Extracellular space</location>
        <location evidence="4">Apoplast</location>
    </subcellularLocation>
</comment>
<dbReference type="InterPro" id="IPR004265">
    <property type="entry name" value="Dirigent"/>
</dbReference>
<evidence type="ECO:0000313" key="6">
    <source>
        <dbReference type="Proteomes" id="UP001291623"/>
    </source>
</evidence>
<comment type="caution">
    <text evidence="5">The sequence shown here is derived from an EMBL/GenBank/DDBJ whole genome shotgun (WGS) entry which is preliminary data.</text>
</comment>
<evidence type="ECO:0000313" key="5">
    <source>
        <dbReference type="EMBL" id="KAK4345059.1"/>
    </source>
</evidence>
<keyword evidence="3 4" id="KW-0964">Secreted</keyword>
<feature type="signal peptide" evidence="4">
    <location>
        <begin position="1"/>
        <end position="21"/>
    </location>
</feature>
<dbReference type="PANTHER" id="PTHR21495">
    <property type="entry name" value="NUCLEOPORIN-RELATED"/>
    <property type="match status" value="1"/>
</dbReference>